<accession>A0A9E2P154</accession>
<sequence>MRKSILLFALVCCWNASAQTAREDFEKNPLLSAGKYFAYQEPATTQTAPPAGYKAFYLSSFARHGSRHLTKEKKYTEPLQILWDAEKAQMLTPAGEKTLKIATELYDRAKGRYGELTEKGARQHRELIQRMFRNYPEVFDDGVHVDARSTYKTRAFLSMAAACVELKGLNPKLNITTESSNADLYYIKYENEAYEQQHLANMDSVYHVADSIYIHPERILKELFRNADFVRKHIPDTRKFMADLFELHGISQSYDNQQGLDFLFSKEEAYDMWQRNNFEWYYEKGPSPLSGKHMYYLEKNLLNNFIETADSAINHSCRLVSLRFGHDTNLAPLAALMGLNSLRTATADWQKIADTYRTYQIIPMCGNIQMVFYRNAKGHVLVKILLNEREARLPIQSKTTPYYEWNAVKDYWKNTLAQISLP</sequence>
<evidence type="ECO:0000256" key="8">
    <source>
        <dbReference type="ARBA" id="ARBA00023136"/>
    </source>
</evidence>
<dbReference type="InterPro" id="IPR000560">
    <property type="entry name" value="His_Pase_clade-2"/>
</dbReference>
<evidence type="ECO:0000256" key="10">
    <source>
        <dbReference type="ARBA" id="ARBA00043668"/>
    </source>
</evidence>
<keyword evidence="8" id="KW-0472">Membrane</keyword>
<dbReference type="Pfam" id="PF00328">
    <property type="entry name" value="His_Phos_2"/>
    <property type="match status" value="1"/>
</dbReference>
<reference evidence="15" key="1">
    <citation type="journal article" date="2021" name="PeerJ">
        <title>Extensive microbial diversity within the chicken gut microbiome revealed by metagenomics and culture.</title>
        <authorList>
            <person name="Gilroy R."/>
            <person name="Ravi A."/>
            <person name="Getino M."/>
            <person name="Pursley I."/>
            <person name="Horton D.L."/>
            <person name="Alikhan N.F."/>
            <person name="Baker D."/>
            <person name="Gharbi K."/>
            <person name="Hall N."/>
            <person name="Watson M."/>
            <person name="Adriaenssens E.M."/>
            <person name="Foster-Nyarko E."/>
            <person name="Jarju S."/>
            <person name="Secka A."/>
            <person name="Antonio M."/>
            <person name="Oren A."/>
            <person name="Chaudhuri R.R."/>
            <person name="La Ragione R."/>
            <person name="Hildebrand F."/>
            <person name="Pallen M.J."/>
        </authorList>
    </citation>
    <scope>NUCLEOTIDE SEQUENCE</scope>
    <source>
        <strain evidence="15">G3-2149</strain>
    </source>
</reference>
<comment type="catalytic activity">
    <reaction evidence="11">
        <text>1D-myo-inositol 1,2,4,5,6-pentakisphosphate + H2O = 1D-myo-inositol 1,2,5,6-tetrakisphosphate + phosphate</text>
        <dbReference type="Rhea" id="RHEA:77115"/>
        <dbReference type="ChEBI" id="CHEBI:15377"/>
        <dbReference type="ChEBI" id="CHEBI:43474"/>
        <dbReference type="ChEBI" id="CHEBI:57798"/>
        <dbReference type="ChEBI" id="CHEBI:195535"/>
        <dbReference type="EC" id="3.1.3.62"/>
    </reaction>
    <physiologicalReaction direction="left-to-right" evidence="11">
        <dbReference type="Rhea" id="RHEA:77116"/>
    </physiologicalReaction>
</comment>
<proteinExistence type="inferred from homology"/>
<protein>
    <recommendedName>
        <fullName evidence="5">Multiple inositol polyphosphate phosphatase 1</fullName>
        <ecNumber evidence="4">3.1.3.62</ecNumber>
        <ecNumber evidence="3">3.1.3.80</ecNumber>
    </recommendedName>
    <alternativeName>
        <fullName evidence="9">2,3-bisphosphoglycerate 3-phosphatase</fullName>
    </alternativeName>
</protein>
<dbReference type="EC" id="3.1.3.80" evidence="3"/>
<evidence type="ECO:0000256" key="6">
    <source>
        <dbReference type="ARBA" id="ARBA00022729"/>
    </source>
</evidence>
<dbReference type="InterPro" id="IPR029033">
    <property type="entry name" value="His_PPase_superfam"/>
</dbReference>
<dbReference type="SUPFAM" id="SSF53254">
    <property type="entry name" value="Phosphoglycerate mutase-like"/>
    <property type="match status" value="1"/>
</dbReference>
<feature type="chain" id="PRO_5038550753" description="Multiple inositol polyphosphate phosphatase 1" evidence="14">
    <location>
        <begin position="19"/>
        <end position="422"/>
    </location>
</feature>
<evidence type="ECO:0000256" key="12">
    <source>
        <dbReference type="ARBA" id="ARBA00043691"/>
    </source>
</evidence>
<evidence type="ECO:0000256" key="13">
    <source>
        <dbReference type="ARBA" id="ARBA00043832"/>
    </source>
</evidence>
<comment type="similarity">
    <text evidence="2">Belongs to the histidine acid phosphatase family. MINPP1 subfamily.</text>
</comment>
<dbReference type="CDD" id="cd07061">
    <property type="entry name" value="HP_HAP_like"/>
    <property type="match status" value="1"/>
</dbReference>
<evidence type="ECO:0000313" key="15">
    <source>
        <dbReference type="EMBL" id="MBU3853267.1"/>
    </source>
</evidence>
<evidence type="ECO:0000256" key="3">
    <source>
        <dbReference type="ARBA" id="ARBA00012976"/>
    </source>
</evidence>
<keyword evidence="6 14" id="KW-0732">Signal</keyword>
<evidence type="ECO:0000256" key="11">
    <source>
        <dbReference type="ARBA" id="ARBA00043671"/>
    </source>
</evidence>
<evidence type="ECO:0000256" key="4">
    <source>
        <dbReference type="ARBA" id="ARBA00013040"/>
    </source>
</evidence>
<evidence type="ECO:0000256" key="5">
    <source>
        <dbReference type="ARBA" id="ARBA00018097"/>
    </source>
</evidence>
<feature type="signal peptide" evidence="14">
    <location>
        <begin position="1"/>
        <end position="18"/>
    </location>
</feature>
<evidence type="ECO:0000256" key="14">
    <source>
        <dbReference type="SAM" id="SignalP"/>
    </source>
</evidence>
<dbReference type="EMBL" id="JAHLFU010000110">
    <property type="protein sequence ID" value="MBU3853267.1"/>
    <property type="molecule type" value="Genomic_DNA"/>
</dbReference>
<evidence type="ECO:0000256" key="2">
    <source>
        <dbReference type="ARBA" id="ARBA00008422"/>
    </source>
</evidence>
<dbReference type="AlphaFoldDB" id="A0A9E2P154"/>
<reference evidence="15" key="2">
    <citation type="submission" date="2021-04" db="EMBL/GenBank/DDBJ databases">
        <authorList>
            <person name="Gilroy R."/>
        </authorList>
    </citation>
    <scope>NUCLEOTIDE SEQUENCE</scope>
    <source>
        <strain evidence="15">G3-2149</strain>
    </source>
</reference>
<evidence type="ECO:0000313" key="16">
    <source>
        <dbReference type="Proteomes" id="UP000823865"/>
    </source>
</evidence>
<organism evidence="15 16">
    <name type="scientific">Candidatus Paraprevotella stercoravium</name>
    <dbReference type="NCBI Taxonomy" id="2838725"/>
    <lineage>
        <taxon>Bacteria</taxon>
        <taxon>Pseudomonadati</taxon>
        <taxon>Bacteroidota</taxon>
        <taxon>Bacteroidia</taxon>
        <taxon>Bacteroidales</taxon>
        <taxon>Prevotellaceae</taxon>
        <taxon>Paraprevotella</taxon>
    </lineage>
</organism>
<dbReference type="PANTHER" id="PTHR20963:SF8">
    <property type="entry name" value="MULTIPLE INOSITOL POLYPHOSPHATE PHOSPHATASE 1"/>
    <property type="match status" value="1"/>
</dbReference>
<evidence type="ECO:0000256" key="7">
    <source>
        <dbReference type="ARBA" id="ARBA00022801"/>
    </source>
</evidence>
<dbReference type="GO" id="GO:0034417">
    <property type="term" value="F:bisphosphoglycerate 3-phosphatase activity"/>
    <property type="evidence" value="ECO:0007669"/>
    <property type="project" value="UniProtKB-EC"/>
</dbReference>
<comment type="catalytic activity">
    <reaction evidence="13">
        <text>(2R)-2,3-bisphosphoglycerate + H2O = (2R)-2-phosphoglycerate + phosphate</text>
        <dbReference type="Rhea" id="RHEA:27381"/>
        <dbReference type="ChEBI" id="CHEBI:15377"/>
        <dbReference type="ChEBI" id="CHEBI:43474"/>
        <dbReference type="ChEBI" id="CHEBI:58248"/>
        <dbReference type="ChEBI" id="CHEBI:58289"/>
        <dbReference type="EC" id="3.1.3.80"/>
    </reaction>
    <physiologicalReaction direction="left-to-right" evidence="13">
        <dbReference type="Rhea" id="RHEA:27382"/>
    </physiologicalReaction>
</comment>
<dbReference type="PANTHER" id="PTHR20963">
    <property type="entry name" value="MULTIPLE INOSITOL POLYPHOSPHATE PHOSPHATASE-RELATED"/>
    <property type="match status" value="1"/>
</dbReference>
<evidence type="ECO:0000256" key="9">
    <source>
        <dbReference type="ARBA" id="ARBA00031642"/>
    </source>
</evidence>
<comment type="caution">
    <text evidence="15">The sequence shown here is derived from an EMBL/GenBank/DDBJ whole genome shotgun (WGS) entry which is preliminary data.</text>
</comment>
<evidence type="ECO:0000256" key="1">
    <source>
        <dbReference type="ARBA" id="ARBA00004370"/>
    </source>
</evidence>
<dbReference type="Proteomes" id="UP000823865">
    <property type="component" value="Unassembled WGS sequence"/>
</dbReference>
<name>A0A9E2P154_9BACT</name>
<comment type="catalytic activity">
    <reaction evidence="12">
        <text>1D-myo-inositol hexakisphosphate + H2O = 1D-myo-inositol 1,2,4,5,6-pentakisphosphate + phosphate</text>
        <dbReference type="Rhea" id="RHEA:16989"/>
        <dbReference type="ChEBI" id="CHEBI:15377"/>
        <dbReference type="ChEBI" id="CHEBI:43474"/>
        <dbReference type="ChEBI" id="CHEBI:57798"/>
        <dbReference type="ChEBI" id="CHEBI:58130"/>
        <dbReference type="EC" id="3.1.3.62"/>
    </reaction>
    <physiologicalReaction direction="left-to-right" evidence="12">
        <dbReference type="Rhea" id="RHEA:16990"/>
    </physiologicalReaction>
</comment>
<dbReference type="Gene3D" id="3.40.50.1240">
    <property type="entry name" value="Phosphoglycerate mutase-like"/>
    <property type="match status" value="1"/>
</dbReference>
<keyword evidence="7" id="KW-0378">Hydrolase</keyword>
<dbReference type="EC" id="3.1.3.62" evidence="4"/>
<comment type="subcellular location">
    <subcellularLocation>
        <location evidence="1">Membrane</location>
    </subcellularLocation>
</comment>
<comment type="catalytic activity">
    <reaction evidence="10">
        <text>1D-myo-inositol 1,2,5,6-tetrakisphosphate + H2O = 1D-myo-inositol 1,2,6-trisphosphate + phosphate</text>
        <dbReference type="Rhea" id="RHEA:77119"/>
        <dbReference type="ChEBI" id="CHEBI:15377"/>
        <dbReference type="ChEBI" id="CHEBI:43474"/>
        <dbReference type="ChEBI" id="CHEBI:195535"/>
        <dbReference type="ChEBI" id="CHEBI:195537"/>
        <dbReference type="EC" id="3.1.3.62"/>
    </reaction>
    <physiologicalReaction direction="left-to-right" evidence="10">
        <dbReference type="Rhea" id="RHEA:77120"/>
    </physiologicalReaction>
</comment>
<gene>
    <name evidence="15" type="ORF">H9789_05525</name>
</gene>
<dbReference type="GO" id="GO:0016020">
    <property type="term" value="C:membrane"/>
    <property type="evidence" value="ECO:0007669"/>
    <property type="project" value="UniProtKB-SubCell"/>
</dbReference>